<accession>A0A1G7FD61</accession>
<sequence length="976" mass="106724">MALSLSHRLTANFYRWERHGRGWHIADRIVELEPPFQPFRGHEIDTPYIDDGKRHTALSTVASWFKAQQAVSIPPAVKDDAAAYPDTDGEPELAVYSIALARNFAARPEPMEHCLTMLASISLPMSFELIAEPAAVTIQVTCRQAVAAFVYAQLTGYFPELSIRRADADALLECIASAEAVHTVDMGIGDEFMRPVAAFGKSGPDPYTALFGTLNQLRNGEAVVVQVLFCGAQNAWAESIMASVTDDRGGSFFTDAPEMPGLAREKVSRPLFGATIRIAAFADHADEASELLRHSALALIVASRSPSNALIGLDAPEYAIEMRLSDLVMRQTHRVGMLLNTRELATFVHFPPAQLSKKLMPNHAATKRAPAFLFSQPYVLGINEHQGQRAEVGIDTEQRLKHLHVIGGTGMGKSTLLHSLVGQDMARGIGCCVLDPHGDLIDAILRSVPQERIQDVVLIDPSDGGYPVGLNILQAHSDIERELLASDLVALFRRFSTSWGDQLHSVLANAIMAFLYNTKPGHIGDLRKFLIEPSFRAAILQGCADEELAYYWQREYPLLKTSSIGSILTRLDSFLRPKSIRAMVCQHQGLDFHGLMNGGKIVLVKLAQGLIGSENSYLLGALIVAKLQQAALARQQQQASNRTPFFCYIDEFHHFITPSLNTILSGARKYGLGLVCVHQDMQQLLRVDGDIASSLMSNAGTRICFRLGDADARRMQEGFSGFGAEDFQNLNVGAAIARVNTADADFNLFVLPREPQGEDRTTDIIAASRERYGVPVAPQGPIPPPPSAPPPQEPPVPPPAPSPTVAPRQRKAAGEQGPDTEHRYLQSLIKAMGERHGYRANIEVPTKDGKGQIDVLLSRDDERIAFEVSINTDADWEMHNIAKCLADGCTKVAVCSGNARRLSQIGKRVRQGFPPAEQSKIHLLSPDDLPRFFNAAQAAKEQAATMKGYRVKVTYDQKGSNGDAESVIKRIARGGK</sequence>
<evidence type="ECO:0000259" key="2">
    <source>
        <dbReference type="Pfam" id="PF01935"/>
    </source>
</evidence>
<feature type="compositionally biased region" description="Pro residues" evidence="1">
    <location>
        <begin position="778"/>
        <end position="804"/>
    </location>
</feature>
<dbReference type="Gene3D" id="3.40.50.300">
    <property type="entry name" value="P-loop containing nucleotide triphosphate hydrolases"/>
    <property type="match status" value="2"/>
</dbReference>
<dbReference type="InterPro" id="IPR027417">
    <property type="entry name" value="P-loop_NTPase"/>
</dbReference>
<dbReference type="PANTHER" id="PTHR30121:SF11">
    <property type="entry name" value="AAA+ ATPASE DOMAIN-CONTAINING PROTEIN"/>
    <property type="match status" value="1"/>
</dbReference>
<dbReference type="EMBL" id="FNAI01000009">
    <property type="protein sequence ID" value="SDE73756.1"/>
    <property type="molecule type" value="Genomic_DNA"/>
</dbReference>
<evidence type="ECO:0000313" key="5">
    <source>
        <dbReference type="Proteomes" id="UP000199072"/>
    </source>
</evidence>
<dbReference type="GO" id="GO:0003677">
    <property type="term" value="F:DNA binding"/>
    <property type="evidence" value="ECO:0007669"/>
    <property type="project" value="UniProtKB-KW"/>
</dbReference>
<organism evidence="4 5">
    <name type="scientific">Mucilaginibacter pineti</name>
    <dbReference type="NCBI Taxonomy" id="1391627"/>
    <lineage>
        <taxon>Bacteria</taxon>
        <taxon>Pseudomonadati</taxon>
        <taxon>Bacteroidota</taxon>
        <taxon>Sphingobacteriia</taxon>
        <taxon>Sphingobacteriales</taxon>
        <taxon>Sphingobacteriaceae</taxon>
        <taxon>Mucilaginibacter</taxon>
    </lineage>
</organism>
<gene>
    <name evidence="4" type="ORF">SAMN05216464_1092</name>
</gene>
<evidence type="ECO:0000256" key="1">
    <source>
        <dbReference type="SAM" id="MobiDB-lite"/>
    </source>
</evidence>
<dbReference type="AlphaFoldDB" id="A0A1G7FD61"/>
<dbReference type="Proteomes" id="UP000199072">
    <property type="component" value="Unassembled WGS sequence"/>
</dbReference>
<name>A0A1G7FD61_9SPHI</name>
<protein>
    <submittedName>
        <fullName evidence="4">Type IV secretion-system coupling protein DNA-binding domain-containing protein</fullName>
    </submittedName>
</protein>
<feature type="domain" description="TraD/TraG TraM recognition site" evidence="3">
    <location>
        <begin position="644"/>
        <end position="712"/>
    </location>
</feature>
<evidence type="ECO:0000259" key="3">
    <source>
        <dbReference type="Pfam" id="PF12696"/>
    </source>
</evidence>
<dbReference type="InterPro" id="IPR032689">
    <property type="entry name" value="TraG-D_C"/>
</dbReference>
<proteinExistence type="predicted"/>
<dbReference type="SUPFAM" id="SSF52540">
    <property type="entry name" value="P-loop containing nucleoside triphosphate hydrolases"/>
    <property type="match status" value="1"/>
</dbReference>
<feature type="domain" description="Helicase HerA central" evidence="2">
    <location>
        <begin position="386"/>
        <end position="581"/>
    </location>
</feature>
<dbReference type="Pfam" id="PF01935">
    <property type="entry name" value="DUF87"/>
    <property type="match status" value="1"/>
</dbReference>
<dbReference type="PANTHER" id="PTHR30121">
    <property type="entry name" value="UNCHARACTERIZED PROTEIN YJGR-RELATED"/>
    <property type="match status" value="1"/>
</dbReference>
<feature type="region of interest" description="Disordered" evidence="1">
    <location>
        <begin position="774"/>
        <end position="821"/>
    </location>
</feature>
<dbReference type="CDD" id="cd01127">
    <property type="entry name" value="TrwB_TraG_TraD_VirD4"/>
    <property type="match status" value="1"/>
</dbReference>
<reference evidence="4 5" key="1">
    <citation type="submission" date="2016-10" db="EMBL/GenBank/DDBJ databases">
        <authorList>
            <person name="de Groot N.N."/>
        </authorList>
    </citation>
    <scope>NUCLEOTIDE SEQUENCE [LARGE SCALE GENOMIC DNA]</scope>
    <source>
        <strain evidence="4 5">47C3B</strain>
    </source>
</reference>
<evidence type="ECO:0000313" key="4">
    <source>
        <dbReference type="EMBL" id="SDE73756.1"/>
    </source>
</evidence>
<dbReference type="InterPro" id="IPR002789">
    <property type="entry name" value="HerA_central"/>
</dbReference>
<dbReference type="RefSeq" id="WP_091151276.1">
    <property type="nucleotide sequence ID" value="NZ_FNAI01000009.1"/>
</dbReference>
<dbReference type="InterPro" id="IPR051162">
    <property type="entry name" value="T4SS_component"/>
</dbReference>
<dbReference type="OrthoDB" id="9806951at2"/>
<dbReference type="STRING" id="1391627.SAMN05216464_1092"/>
<keyword evidence="5" id="KW-1185">Reference proteome</keyword>
<keyword evidence="4" id="KW-0238">DNA-binding</keyword>
<dbReference type="Pfam" id="PF12696">
    <property type="entry name" value="TraG-D_C"/>
    <property type="match status" value="1"/>
</dbReference>